<protein>
    <submittedName>
        <fullName evidence="1">Uncharacterized protein</fullName>
    </submittedName>
</protein>
<reference evidence="1 2" key="1">
    <citation type="submission" date="2010-08" db="EMBL/GenBank/DDBJ databases">
        <authorList>
            <person name="Weinstock G."/>
            <person name="Sodergren E."/>
            <person name="Clifton S."/>
            <person name="Fulton L."/>
            <person name="Fulton B."/>
            <person name="Courtney L."/>
            <person name="Fronick C."/>
            <person name="Harrison M."/>
            <person name="Strong C."/>
            <person name="Farmer C."/>
            <person name="Delahaunty K."/>
            <person name="Markovic C."/>
            <person name="Hall O."/>
            <person name="Minx P."/>
            <person name="Tomlinson C."/>
            <person name="Mitreva M."/>
            <person name="Hou S."/>
            <person name="Chen J."/>
            <person name="Wollam A."/>
            <person name="Pepin K.H."/>
            <person name="Johnson M."/>
            <person name="Bhonagiri V."/>
            <person name="Zhang X."/>
            <person name="Suruliraj S."/>
            <person name="Warren W."/>
            <person name="Chinwalla A."/>
            <person name="Mardis E.R."/>
            <person name="Wilson R.K."/>
        </authorList>
    </citation>
    <scope>NUCLEOTIDE SEQUENCE [LARGE SCALE GENOMIC DNA]</scope>
    <source>
        <strain evidence="1 2">KLE1255</strain>
    </source>
</reference>
<evidence type="ECO:0000313" key="1">
    <source>
        <dbReference type="EMBL" id="EFQ05851.1"/>
    </source>
</evidence>
<accession>E2ZLX6</accession>
<dbReference type="BioCyc" id="FCF748224-HMP:GTSS-2120-MONOMER"/>
<gene>
    <name evidence="1" type="ORF">HMPREF9436_02687</name>
</gene>
<dbReference type="EMBL" id="AECU01000197">
    <property type="protein sequence ID" value="EFQ05851.1"/>
    <property type="molecule type" value="Genomic_DNA"/>
</dbReference>
<comment type="caution">
    <text evidence="1">The sequence shown here is derived from an EMBL/GenBank/DDBJ whole genome shotgun (WGS) entry which is preliminary data.</text>
</comment>
<proteinExistence type="predicted"/>
<dbReference type="HOGENOM" id="CLU_2972741_0_0_9"/>
<sequence length="58" mass="6769">MHKLVKCKNANHHFAYLRTFGFVHLYKSTIIFDVYHELSLTFACVSGINKSKDFTFAQ</sequence>
<name>E2ZLX6_9FIRM</name>
<evidence type="ECO:0000313" key="2">
    <source>
        <dbReference type="Proteomes" id="UP000006028"/>
    </source>
</evidence>
<dbReference type="Proteomes" id="UP000006028">
    <property type="component" value="Unassembled WGS sequence"/>
</dbReference>
<dbReference type="AlphaFoldDB" id="E2ZLX6"/>
<dbReference type="STRING" id="748224.HMPREF9436_02687"/>
<organism evidence="1 2">
    <name type="scientific">Faecalibacterium cf. prausnitzii KLE1255</name>
    <dbReference type="NCBI Taxonomy" id="748224"/>
    <lineage>
        <taxon>Bacteria</taxon>
        <taxon>Bacillati</taxon>
        <taxon>Bacillota</taxon>
        <taxon>Clostridia</taxon>
        <taxon>Eubacteriales</taxon>
        <taxon>Oscillospiraceae</taxon>
        <taxon>Faecalibacterium</taxon>
    </lineage>
</organism>